<proteinExistence type="predicted"/>
<keyword evidence="2" id="KW-1133">Transmembrane helix</keyword>
<feature type="transmembrane region" description="Helical" evidence="2">
    <location>
        <begin position="6"/>
        <end position="25"/>
    </location>
</feature>
<gene>
    <name evidence="3" type="ORF">CE91St30_10060</name>
</gene>
<evidence type="ECO:0008006" key="5">
    <source>
        <dbReference type="Google" id="ProtNLM"/>
    </source>
</evidence>
<feature type="compositionally biased region" description="Basic and acidic residues" evidence="1">
    <location>
        <begin position="52"/>
        <end position="73"/>
    </location>
</feature>
<evidence type="ECO:0000256" key="1">
    <source>
        <dbReference type="SAM" id="MobiDB-lite"/>
    </source>
</evidence>
<evidence type="ECO:0000313" key="4">
    <source>
        <dbReference type="Proteomes" id="UP001320544"/>
    </source>
</evidence>
<evidence type="ECO:0000313" key="3">
    <source>
        <dbReference type="EMBL" id="BDE95673.1"/>
    </source>
</evidence>
<dbReference type="Proteomes" id="UP001320544">
    <property type="component" value="Chromosome"/>
</dbReference>
<sequence>MEFALIITVIATGFFVVLALTLRYLRTLQHEIQHARNAFDQACAQSAANGSDPRKAHDGSAFARSDDPESRKAEAAAERALAYNNLVATYVNAAHTFPATLVARRLDFPYEPIDPAWVDQVLGRRYASSQTPDASRVMNPYMLWAAGMGDVALEDEERVD</sequence>
<protein>
    <recommendedName>
        <fullName evidence="5">LemA protein</fullName>
    </recommendedName>
</protein>
<name>A0ABM7WHF1_9ACTN</name>
<keyword evidence="2" id="KW-0472">Membrane</keyword>
<keyword evidence="2" id="KW-0812">Transmembrane</keyword>
<dbReference type="RefSeq" id="WP_244411978.1">
    <property type="nucleotide sequence ID" value="NZ_AP025564.1"/>
</dbReference>
<reference evidence="3 4" key="1">
    <citation type="submission" date="2022-01" db="EMBL/GenBank/DDBJ databases">
        <title>Novel bile acid biosynthetic pathways are enriched in the microbiome of centenarians.</title>
        <authorList>
            <person name="Sato Y."/>
            <person name="Atarashi K."/>
            <person name="Plichta R.D."/>
            <person name="Arai Y."/>
            <person name="Sasajima S."/>
            <person name="Kearney M.S."/>
            <person name="Suda W."/>
            <person name="Takeshita K."/>
            <person name="Sasaki T."/>
            <person name="Okamoto S."/>
            <person name="Skelly N.A."/>
            <person name="Okamura Y."/>
            <person name="Vlamakis H."/>
            <person name="Li Y."/>
            <person name="Tanoue T."/>
            <person name="Takei H."/>
            <person name="Nittono H."/>
            <person name="Narushima S."/>
            <person name="Irie J."/>
            <person name="Itoh H."/>
            <person name="Moriya K."/>
            <person name="Sugiura Y."/>
            <person name="Suematsu M."/>
            <person name="Moritoki N."/>
            <person name="Shibata S."/>
            <person name="Littman R.D."/>
            <person name="Fischbach A.M."/>
            <person name="Uwamino Y."/>
            <person name="Inoue T."/>
            <person name="Honda A."/>
            <person name="Hattori M."/>
            <person name="Murai T."/>
            <person name="Xavier J.R."/>
            <person name="Hirose N."/>
            <person name="Honda K."/>
        </authorList>
    </citation>
    <scope>NUCLEOTIDE SEQUENCE [LARGE SCALE GENOMIC DNA]</scope>
    <source>
        <strain evidence="3 4">CE91-St30</strain>
    </source>
</reference>
<evidence type="ECO:0000256" key="2">
    <source>
        <dbReference type="SAM" id="Phobius"/>
    </source>
</evidence>
<keyword evidence="4" id="KW-1185">Reference proteome</keyword>
<dbReference type="EMBL" id="AP025564">
    <property type="protein sequence ID" value="BDE95673.1"/>
    <property type="molecule type" value="Genomic_DNA"/>
</dbReference>
<organism evidence="3 4">
    <name type="scientific">Raoultibacter timonensis</name>
    <dbReference type="NCBI Taxonomy" id="1907662"/>
    <lineage>
        <taxon>Bacteria</taxon>
        <taxon>Bacillati</taxon>
        <taxon>Actinomycetota</taxon>
        <taxon>Coriobacteriia</taxon>
        <taxon>Eggerthellales</taxon>
        <taxon>Eggerthellaceae</taxon>
        <taxon>Raoultibacter</taxon>
    </lineage>
</organism>
<accession>A0ABM7WHF1</accession>
<feature type="region of interest" description="Disordered" evidence="1">
    <location>
        <begin position="46"/>
        <end position="73"/>
    </location>
</feature>